<organism evidence="5 6">
    <name type="scientific">Ligilactobacillus pobuzihii</name>
    <dbReference type="NCBI Taxonomy" id="449659"/>
    <lineage>
        <taxon>Bacteria</taxon>
        <taxon>Bacillati</taxon>
        <taxon>Bacillota</taxon>
        <taxon>Bacilli</taxon>
        <taxon>Lactobacillales</taxon>
        <taxon>Lactobacillaceae</taxon>
        <taxon>Ligilactobacillus</taxon>
    </lineage>
</organism>
<dbReference type="AlphaFoldDB" id="A0A0R2LLE6"/>
<dbReference type="InterPro" id="IPR058660">
    <property type="entry name" value="WHD_DnaB"/>
</dbReference>
<dbReference type="Pfam" id="PF25888">
    <property type="entry name" value="WHD_DnaB"/>
    <property type="match status" value="1"/>
</dbReference>
<dbReference type="EMBL" id="JQCN01000001">
    <property type="protein sequence ID" value="KRO02581.1"/>
    <property type="molecule type" value="Genomic_DNA"/>
</dbReference>
<accession>A0A0R2LLE6</accession>
<dbReference type="Gene3D" id="1.10.10.630">
    <property type="entry name" value="DnaD domain-like"/>
    <property type="match status" value="1"/>
</dbReference>
<feature type="region of interest" description="Disordered" evidence="2">
    <location>
        <begin position="274"/>
        <end position="296"/>
    </location>
</feature>
<comment type="caution">
    <text evidence="5">The sequence shown here is derived from an EMBL/GenBank/DDBJ whole genome shotgun (WGS) entry which is preliminary data.</text>
</comment>
<comment type="similarity">
    <text evidence="1">Belongs to the DnaB/DnaD family.</text>
</comment>
<dbReference type="PATRIC" id="fig|449659.4.peg.4"/>
<dbReference type="Proteomes" id="UP000051886">
    <property type="component" value="Unassembled WGS sequence"/>
</dbReference>
<evidence type="ECO:0000313" key="6">
    <source>
        <dbReference type="Proteomes" id="UP000051886"/>
    </source>
</evidence>
<sequence length="467" mass="53136">MAADNLKNISPKDGFVVVQESAPSDTQLQGLLDLYVPIMGANAYGVYALLSRFGKPHPNLVKRSMNKELLLGLSIGMRDFLDAREKLEALGLLRTFEKSDRLGKLSLYFILRPLVGKNFFDDDLLSTLLLETVGQGAFRKLKEKYCPPKFKVDDCVEVTKSFLDVFPIQQSTLMKNAASKTVQPLDKRQEQLIDKNETDLDLKFFRQLLERSFVPEKEAFKNMDAILTIHLLYGLDEMQLVHLLEEAVDINTNKLNIDYFKMLAHNSFDYQLKANKKSSEQSQKNDGQMNTVTDNQPTSSADAALIEYCRTLSPMEFLQAIKDETGSLLTSSEKYMVSNVVSQRILPNEVINVLIHYILSDRGNASMNQNYFEKTAATWSKNGVKTAQQAMTEVRKVVQEGSEKRKSYANSKSSRYRKKRPVVQKEQLPDWAQADYKAPKSTQEQTTKKADLQAEIKRRLAEIKKDN</sequence>
<dbReference type="InterPro" id="IPR034829">
    <property type="entry name" value="DnaD-like_sf"/>
</dbReference>
<dbReference type="InterPro" id="IPR006343">
    <property type="entry name" value="DnaB/C_C"/>
</dbReference>
<dbReference type="OrthoDB" id="2082007at2"/>
<dbReference type="Pfam" id="PF07261">
    <property type="entry name" value="DnaB_2"/>
    <property type="match status" value="1"/>
</dbReference>
<dbReference type="RefSeq" id="WP_017867985.1">
    <property type="nucleotide sequence ID" value="NZ_BJYB01000001.1"/>
</dbReference>
<feature type="compositionally biased region" description="Polar residues" evidence="2">
    <location>
        <begin position="280"/>
        <end position="296"/>
    </location>
</feature>
<name>A0A0R2LLE6_9LACO</name>
<evidence type="ECO:0000259" key="3">
    <source>
        <dbReference type="Pfam" id="PF07261"/>
    </source>
</evidence>
<evidence type="ECO:0000256" key="1">
    <source>
        <dbReference type="ARBA" id="ARBA00093462"/>
    </source>
</evidence>
<reference evidence="5 6" key="1">
    <citation type="journal article" date="2015" name="Genome Announc.">
        <title>Expanding the biotechnology potential of lactobacilli through comparative genomics of 213 strains and associated genera.</title>
        <authorList>
            <person name="Sun Z."/>
            <person name="Harris H.M."/>
            <person name="McCann A."/>
            <person name="Guo C."/>
            <person name="Argimon S."/>
            <person name="Zhang W."/>
            <person name="Yang X."/>
            <person name="Jeffery I.B."/>
            <person name="Cooney J.C."/>
            <person name="Kagawa T.F."/>
            <person name="Liu W."/>
            <person name="Song Y."/>
            <person name="Salvetti E."/>
            <person name="Wrobel A."/>
            <person name="Rasinkangas P."/>
            <person name="Parkhill J."/>
            <person name="Rea M.C."/>
            <person name="O'Sullivan O."/>
            <person name="Ritari J."/>
            <person name="Douillard F.P."/>
            <person name="Paul Ross R."/>
            <person name="Yang R."/>
            <person name="Briner A.E."/>
            <person name="Felis G.E."/>
            <person name="de Vos W.M."/>
            <person name="Barrangou R."/>
            <person name="Klaenhammer T.R."/>
            <person name="Caufield P.W."/>
            <person name="Cui Y."/>
            <person name="Zhang H."/>
            <person name="O'Toole P.W."/>
        </authorList>
    </citation>
    <scope>NUCLEOTIDE SEQUENCE [LARGE SCALE GENOMIC DNA]</scope>
    <source>
        <strain evidence="5 6">NBRC 103219</strain>
    </source>
</reference>
<keyword evidence="6" id="KW-1185">Reference proteome</keyword>
<evidence type="ECO:0000259" key="4">
    <source>
        <dbReference type="Pfam" id="PF25888"/>
    </source>
</evidence>
<feature type="region of interest" description="Disordered" evidence="2">
    <location>
        <begin position="401"/>
        <end position="451"/>
    </location>
</feature>
<protein>
    <submittedName>
        <fullName evidence="5">Chromosome replication initiation membrane attachment protein</fullName>
    </submittedName>
</protein>
<proteinExistence type="inferred from homology"/>
<feature type="domain" description="Replicative helicase loading/DNA remodeling protein DnaB N-terminal winged helix" evidence="4">
    <location>
        <begin position="10"/>
        <end position="247"/>
    </location>
</feature>
<gene>
    <name evidence="5" type="ORF">IV66_GL000004</name>
</gene>
<dbReference type="STRING" id="449659.IV66_GL000004"/>
<evidence type="ECO:0000256" key="2">
    <source>
        <dbReference type="SAM" id="MobiDB-lite"/>
    </source>
</evidence>
<evidence type="ECO:0000313" key="5">
    <source>
        <dbReference type="EMBL" id="KRO02581.1"/>
    </source>
</evidence>
<feature type="domain" description="DnaB/C C-terminal" evidence="3">
    <location>
        <begin position="318"/>
        <end position="392"/>
    </location>
</feature>